<keyword evidence="4" id="KW-1185">Reference proteome</keyword>
<organism evidence="3 4">
    <name type="scientific">Aliterella atlantica CENA595</name>
    <dbReference type="NCBI Taxonomy" id="1618023"/>
    <lineage>
        <taxon>Bacteria</taxon>
        <taxon>Bacillati</taxon>
        <taxon>Cyanobacteriota</taxon>
        <taxon>Cyanophyceae</taxon>
        <taxon>Chroococcidiopsidales</taxon>
        <taxon>Aliterellaceae</taxon>
        <taxon>Aliterella</taxon>
    </lineage>
</organism>
<evidence type="ECO:0000313" key="4">
    <source>
        <dbReference type="Proteomes" id="UP000032452"/>
    </source>
</evidence>
<evidence type="ECO:0000313" key="3">
    <source>
        <dbReference type="EMBL" id="KJH72634.1"/>
    </source>
</evidence>
<dbReference type="STRING" id="1618023.UH38_05805"/>
<dbReference type="InterPro" id="IPR017853">
    <property type="entry name" value="GH"/>
</dbReference>
<name>A0A0D8ZW10_9CYAN</name>
<gene>
    <name evidence="3" type="ORF">UH38_05805</name>
</gene>
<dbReference type="PANTHER" id="PTHR43405">
    <property type="entry name" value="GLYCOSYL HYDROLASE DIGH"/>
    <property type="match status" value="1"/>
</dbReference>
<dbReference type="Pfam" id="PF02638">
    <property type="entry name" value="GHL10"/>
    <property type="match status" value="1"/>
</dbReference>
<accession>A0A0D8ZW10</accession>
<dbReference type="InterPro" id="IPR003790">
    <property type="entry name" value="GHL10"/>
</dbReference>
<dbReference type="Gene3D" id="3.20.20.80">
    <property type="entry name" value="Glycosidases"/>
    <property type="match status" value="1"/>
</dbReference>
<comment type="caution">
    <text evidence="3">The sequence shown here is derived from an EMBL/GenBank/DDBJ whole genome shotgun (WGS) entry which is preliminary data.</text>
</comment>
<dbReference type="OrthoDB" id="580981at2"/>
<evidence type="ECO:0000259" key="2">
    <source>
        <dbReference type="Pfam" id="PF02638"/>
    </source>
</evidence>
<dbReference type="SUPFAM" id="SSF51445">
    <property type="entry name" value="(Trans)glycosidases"/>
    <property type="match status" value="1"/>
</dbReference>
<dbReference type="PATRIC" id="fig|1618023.3.peg.2312"/>
<keyword evidence="1" id="KW-0732">Signal</keyword>
<reference evidence="3 4" key="1">
    <citation type="submission" date="2015-02" db="EMBL/GenBank/DDBJ databases">
        <title>Draft genome of a novel marine cyanobacterium (Chroococcales) isolated from South Atlantic Ocean.</title>
        <authorList>
            <person name="Rigonato J."/>
            <person name="Alvarenga D.O."/>
            <person name="Branco L.H."/>
            <person name="Varani A.M."/>
            <person name="Brandini F.P."/>
            <person name="Fiore M.F."/>
        </authorList>
    </citation>
    <scope>NUCLEOTIDE SEQUENCE [LARGE SCALE GENOMIC DNA]</scope>
    <source>
        <strain evidence="3 4">CENA595</strain>
    </source>
</reference>
<dbReference type="InterPro" id="IPR052177">
    <property type="entry name" value="Divisome_Glycosyl_Hydrolase"/>
</dbReference>
<dbReference type="Proteomes" id="UP000032452">
    <property type="component" value="Unassembled WGS sequence"/>
</dbReference>
<sequence length="405" mass="46351">MLLLCLGIAIALTCAQTSPSLSVAPKVTEIRGVWLTNVSSAVLYTPWGINRAINQLARLKFNTVYPVVWNRGATFYPSAVAKKVIGRDRDLWLQVLRLRQDSLAEIVKQSHRQGLRVIPWFEYGFMAPASSALVKRHPDWLTSRRDRSKVFQAEENEPTLPKASNPKLKQVDPPIVNKGVWLNPFHPQVQQFIRDLIVEVVTKYDVDGIQLDDHFGLPNEFSYDAFTIDLYKQEHQGKSPPSNPVDAEWLRWRADKLTKFMQQIYLAVKAVKPNCLVTLSPNPQYYAYRATLQDWRRWVELGLIEELVCQVYRTSRQTFIAELQQSSLLVARQKIPVGIGILTGSLSHPVAIEQIKSQVQLVRDRGYSGVSFFYWESLWGYIAPESPQERRDVFQALFSPSKPSK</sequence>
<proteinExistence type="predicted"/>
<dbReference type="EMBL" id="JYON01000004">
    <property type="protein sequence ID" value="KJH72634.1"/>
    <property type="molecule type" value="Genomic_DNA"/>
</dbReference>
<feature type="domain" description="Glycosyl hydrolase-like 10" evidence="2">
    <location>
        <begin position="29"/>
        <end position="351"/>
    </location>
</feature>
<dbReference type="PANTHER" id="PTHR43405:SF1">
    <property type="entry name" value="GLYCOSYL HYDROLASE DIGH"/>
    <property type="match status" value="1"/>
</dbReference>
<evidence type="ECO:0000256" key="1">
    <source>
        <dbReference type="ARBA" id="ARBA00022729"/>
    </source>
</evidence>
<dbReference type="AlphaFoldDB" id="A0A0D8ZW10"/>
<protein>
    <recommendedName>
        <fullName evidence="2">Glycosyl hydrolase-like 10 domain-containing protein</fullName>
    </recommendedName>
</protein>